<protein>
    <recommendedName>
        <fullName evidence="3">Response regulatory domain-containing protein</fullName>
    </recommendedName>
</protein>
<dbReference type="PROSITE" id="PS50110">
    <property type="entry name" value="RESPONSE_REGULATORY"/>
    <property type="match status" value="1"/>
</dbReference>
<reference evidence="4 5" key="1">
    <citation type="submission" date="2015-07" db="EMBL/GenBank/DDBJ databases">
        <title>Whole genome sequence of Thermanaerothrix daxensis DSM 23592.</title>
        <authorList>
            <person name="Hemp J."/>
            <person name="Ward L.M."/>
            <person name="Pace L.A."/>
            <person name="Fischer W.W."/>
        </authorList>
    </citation>
    <scope>NUCLEOTIDE SEQUENCE [LARGE SCALE GENOMIC DNA]</scope>
    <source>
        <strain evidence="4 5">GNS-1</strain>
    </source>
</reference>
<evidence type="ECO:0000313" key="5">
    <source>
        <dbReference type="Proteomes" id="UP000050544"/>
    </source>
</evidence>
<dbReference type="GO" id="GO:0004803">
    <property type="term" value="F:transposase activity"/>
    <property type="evidence" value="ECO:0007669"/>
    <property type="project" value="InterPro"/>
</dbReference>
<dbReference type="OrthoDB" id="166601at2"/>
<accession>A0A0P6XUR5</accession>
<evidence type="ECO:0000256" key="1">
    <source>
        <dbReference type="PROSITE-ProRule" id="PRU00169"/>
    </source>
</evidence>
<dbReference type="RefSeq" id="WP_054520449.1">
    <property type="nucleotide sequence ID" value="NZ_LGKO01000002.1"/>
</dbReference>
<feature type="region of interest" description="Disordered" evidence="2">
    <location>
        <begin position="260"/>
        <end position="283"/>
    </location>
</feature>
<dbReference type="GO" id="GO:0006313">
    <property type="term" value="P:DNA transposition"/>
    <property type="evidence" value="ECO:0007669"/>
    <property type="project" value="InterPro"/>
</dbReference>
<dbReference type="Gene3D" id="3.30.70.1290">
    <property type="entry name" value="Transposase IS200-like"/>
    <property type="match status" value="1"/>
</dbReference>
<dbReference type="EMBL" id="LGKO01000002">
    <property type="protein sequence ID" value="KPL84012.1"/>
    <property type="molecule type" value="Genomic_DNA"/>
</dbReference>
<dbReference type="Proteomes" id="UP000050544">
    <property type="component" value="Unassembled WGS sequence"/>
</dbReference>
<feature type="domain" description="Response regulatory" evidence="3">
    <location>
        <begin position="7"/>
        <end position="121"/>
    </location>
</feature>
<dbReference type="InterPro" id="IPR036515">
    <property type="entry name" value="Transposase_17_sf"/>
</dbReference>
<name>A0A0P6XUR5_9CHLR</name>
<dbReference type="GO" id="GO:0003677">
    <property type="term" value="F:DNA binding"/>
    <property type="evidence" value="ECO:0007669"/>
    <property type="project" value="InterPro"/>
</dbReference>
<dbReference type="Gene3D" id="3.40.50.2300">
    <property type="match status" value="1"/>
</dbReference>
<gene>
    <name evidence="4" type="ORF">SE15_02140</name>
</gene>
<keyword evidence="5" id="KW-1185">Reference proteome</keyword>
<feature type="modified residue" description="4-aspartylphosphate" evidence="1">
    <location>
        <position position="57"/>
    </location>
</feature>
<dbReference type="GO" id="GO:0000160">
    <property type="term" value="P:phosphorelay signal transduction system"/>
    <property type="evidence" value="ECO:0007669"/>
    <property type="project" value="InterPro"/>
</dbReference>
<sequence length="579" mass="64589">MVNDVKNLLVFSPQAQFAEWLRLSLEETGRYRVILCASPADIFDRLAQEPVDLLIADFPTGDTLLREHLEAFSHQFPHVPLLLFPPENDPYHPEASAILAWAYLSKPFYLPDLLLAVETLCRGEKILPPPPQMPQPLEALHQHLTTFLSQSDAQATWIYSAGRVLVQTGDLETSLHEYLEAWVQQREQRLLRDGEWLRYVTPLGQSKPILLYAHPLASHTLLLVFFAASTLLSRARQQGRALAESLEASPWLTSELLLAEASATSPASPPEESTGETEPPTPEAESLVWMMEADGWKTPEDEGEDESISLPDLSLLEQWLAEAPPPDPEQSVRAEMPDFQADWLPEVAFTPEVSSSEPPALEETLMAEAGPSERGEIRSEVWTFEPGEVDVQPPEEAHEGAFEPPPDFFEALAVATGGFPSEHPVDLESSSPTLSVEDTQPLTLDALNQPAAEKPLYLTYTAVLVTTLPEALQNPKVTMELTRWMPHWCQRLGWTLKRLVVTSNYLLWTIAIPSSVTPRHMVHIVRHHSAWRLFHRVPEALADLAPDSFWAPMHLAIADETPPSNAEIEALIAQNRAAS</sequence>
<evidence type="ECO:0000313" key="4">
    <source>
        <dbReference type="EMBL" id="KPL84012.1"/>
    </source>
</evidence>
<dbReference type="SUPFAM" id="SSF143422">
    <property type="entry name" value="Transposase IS200-like"/>
    <property type="match status" value="1"/>
</dbReference>
<evidence type="ECO:0000259" key="3">
    <source>
        <dbReference type="PROSITE" id="PS50110"/>
    </source>
</evidence>
<dbReference type="InterPro" id="IPR011006">
    <property type="entry name" value="CheY-like_superfamily"/>
</dbReference>
<organism evidence="4 5">
    <name type="scientific">Thermanaerothrix daxensis</name>
    <dbReference type="NCBI Taxonomy" id="869279"/>
    <lineage>
        <taxon>Bacteria</taxon>
        <taxon>Bacillati</taxon>
        <taxon>Chloroflexota</taxon>
        <taxon>Anaerolineae</taxon>
        <taxon>Anaerolineales</taxon>
        <taxon>Anaerolineaceae</taxon>
        <taxon>Thermanaerothrix</taxon>
    </lineage>
</organism>
<dbReference type="InterPro" id="IPR001789">
    <property type="entry name" value="Sig_transdc_resp-reg_receiver"/>
</dbReference>
<evidence type="ECO:0000256" key="2">
    <source>
        <dbReference type="SAM" id="MobiDB-lite"/>
    </source>
</evidence>
<keyword evidence="1" id="KW-0597">Phosphoprotein</keyword>
<dbReference type="SUPFAM" id="SSF52172">
    <property type="entry name" value="CheY-like"/>
    <property type="match status" value="1"/>
</dbReference>
<dbReference type="AlphaFoldDB" id="A0A0P6XUR5"/>
<dbReference type="STRING" id="869279.SE15_02140"/>
<proteinExistence type="predicted"/>
<comment type="caution">
    <text evidence="4">The sequence shown here is derived from an EMBL/GenBank/DDBJ whole genome shotgun (WGS) entry which is preliminary data.</text>
</comment>